<dbReference type="AlphaFoldDB" id="A0A6J4V3Q2"/>
<sequence>MHRLWAVDRSFDRCNRWRTNWQLGSRTVVDARSRATVLDGRDAPALG</sequence>
<protein>
    <submittedName>
        <fullName evidence="1">Uncharacterized protein</fullName>
    </submittedName>
</protein>
<reference evidence="1" key="1">
    <citation type="submission" date="2020-02" db="EMBL/GenBank/DDBJ databases">
        <authorList>
            <person name="Meier V. D."/>
        </authorList>
    </citation>
    <scope>NUCLEOTIDE SEQUENCE</scope>
    <source>
        <strain evidence="1">AVDCRST_MAG59</strain>
    </source>
</reference>
<evidence type="ECO:0000313" key="1">
    <source>
        <dbReference type="EMBL" id="CAA9567647.1"/>
    </source>
</evidence>
<gene>
    <name evidence="1" type="ORF">AVDCRST_MAG59-3194</name>
</gene>
<organism evidence="1">
    <name type="scientific">uncultured Thermomicrobiales bacterium</name>
    <dbReference type="NCBI Taxonomy" id="1645740"/>
    <lineage>
        <taxon>Bacteria</taxon>
        <taxon>Pseudomonadati</taxon>
        <taxon>Thermomicrobiota</taxon>
        <taxon>Thermomicrobia</taxon>
        <taxon>Thermomicrobiales</taxon>
        <taxon>environmental samples</taxon>
    </lineage>
</organism>
<name>A0A6J4V3Q2_9BACT</name>
<proteinExistence type="predicted"/>
<accession>A0A6J4V3Q2</accession>
<dbReference type="EMBL" id="CADCWF010000218">
    <property type="protein sequence ID" value="CAA9567647.1"/>
    <property type="molecule type" value="Genomic_DNA"/>
</dbReference>